<dbReference type="Proteomes" id="UP001139199">
    <property type="component" value="Unassembled WGS sequence"/>
</dbReference>
<gene>
    <name evidence="1" type="ORF">LG649_15805</name>
</gene>
<comment type="caution">
    <text evidence="1">The sequence shown here is derived from an EMBL/GenBank/DDBJ whole genome shotgun (WGS) entry which is preliminary data.</text>
</comment>
<evidence type="ECO:0000313" key="1">
    <source>
        <dbReference type="EMBL" id="MCB4800317.1"/>
    </source>
</evidence>
<organism evidence="1 2">
    <name type="scientific">Neotamlana laminarinivorans</name>
    <dbReference type="NCBI Taxonomy" id="2883124"/>
    <lineage>
        <taxon>Bacteria</taxon>
        <taxon>Pseudomonadati</taxon>
        <taxon>Bacteroidota</taxon>
        <taxon>Flavobacteriia</taxon>
        <taxon>Flavobacteriales</taxon>
        <taxon>Flavobacteriaceae</taxon>
        <taxon>Neotamlana</taxon>
    </lineage>
</organism>
<evidence type="ECO:0000313" key="2">
    <source>
        <dbReference type="Proteomes" id="UP001139199"/>
    </source>
</evidence>
<reference evidence="1" key="1">
    <citation type="submission" date="2021-10" db="EMBL/GenBank/DDBJ databases">
        <title>Tamlana sargassums sp. nov., and Tamlana laminarinivorans sp. nov., two new bacteria isolated from the brown alga.</title>
        <authorList>
            <person name="Li J."/>
        </authorList>
    </citation>
    <scope>NUCLEOTIDE SEQUENCE</scope>
    <source>
        <strain evidence="1">PT2-4</strain>
    </source>
</reference>
<dbReference type="RefSeq" id="WP_226544792.1">
    <property type="nucleotide sequence ID" value="NZ_JAJAPW010000016.1"/>
</dbReference>
<protein>
    <submittedName>
        <fullName evidence="1">Uncharacterized protein</fullName>
    </submittedName>
</protein>
<dbReference type="AlphaFoldDB" id="A0A9X1I4I9"/>
<accession>A0A9X1I4I9</accession>
<proteinExistence type="predicted"/>
<name>A0A9X1I4I9_9FLAO</name>
<sequence>MIFYSLNGQNLSGTWLMIKDGATYGKPMFIEFKNDQISHYDISEQSKNGTLEKKLVYSEKFSETKNEFVNENRIRLYRMGKTHTVISETESKTEDTEFTTDYERIEPTKTDLTKTEIEESEFNVEWNNEKIRFIFNKDLSSPTIQEINKRMKREGRKLILENLNGTYFGAIYDNGIRETLIPIREISAEKITLYGFPKKPYEITTN</sequence>
<keyword evidence="2" id="KW-1185">Reference proteome</keyword>
<dbReference type="EMBL" id="JAJAPW010000016">
    <property type="protein sequence ID" value="MCB4800317.1"/>
    <property type="molecule type" value="Genomic_DNA"/>
</dbReference>